<evidence type="ECO:0000313" key="5">
    <source>
        <dbReference type="EMBL" id="NYD31622.1"/>
    </source>
</evidence>
<dbReference type="GO" id="GO:0015188">
    <property type="term" value="F:L-isoleucine transmembrane transporter activity"/>
    <property type="evidence" value="ECO:0007669"/>
    <property type="project" value="TreeGrafter"/>
</dbReference>
<dbReference type="GO" id="GO:0005524">
    <property type="term" value="F:ATP binding"/>
    <property type="evidence" value="ECO:0007669"/>
    <property type="project" value="UniProtKB-KW"/>
</dbReference>
<evidence type="ECO:0000256" key="2">
    <source>
        <dbReference type="ARBA" id="ARBA00022741"/>
    </source>
</evidence>
<dbReference type="GO" id="GO:0016887">
    <property type="term" value="F:ATP hydrolysis activity"/>
    <property type="evidence" value="ECO:0007669"/>
    <property type="project" value="InterPro"/>
</dbReference>
<dbReference type="InterPro" id="IPR027417">
    <property type="entry name" value="P-loop_NTPase"/>
</dbReference>
<evidence type="ECO:0000256" key="3">
    <source>
        <dbReference type="ARBA" id="ARBA00022840"/>
    </source>
</evidence>
<organism evidence="5 6">
    <name type="scientific">Nocardioides kongjuensis</name>
    <dbReference type="NCBI Taxonomy" id="349522"/>
    <lineage>
        <taxon>Bacteria</taxon>
        <taxon>Bacillati</taxon>
        <taxon>Actinomycetota</taxon>
        <taxon>Actinomycetes</taxon>
        <taxon>Propionibacteriales</taxon>
        <taxon>Nocardioidaceae</taxon>
        <taxon>Nocardioides</taxon>
    </lineage>
</organism>
<dbReference type="PROSITE" id="PS00211">
    <property type="entry name" value="ABC_TRANSPORTER_1"/>
    <property type="match status" value="1"/>
</dbReference>
<dbReference type="InterPro" id="IPR051120">
    <property type="entry name" value="ABC_AA/LPS_Transport"/>
</dbReference>
<dbReference type="Gene3D" id="3.40.50.300">
    <property type="entry name" value="P-loop containing nucleotide triphosphate hydrolases"/>
    <property type="match status" value="1"/>
</dbReference>
<proteinExistence type="predicted"/>
<keyword evidence="1" id="KW-0813">Transport</keyword>
<evidence type="ECO:0000256" key="1">
    <source>
        <dbReference type="ARBA" id="ARBA00022448"/>
    </source>
</evidence>
<evidence type="ECO:0000313" key="6">
    <source>
        <dbReference type="Proteomes" id="UP000582231"/>
    </source>
</evidence>
<dbReference type="GO" id="GO:1903806">
    <property type="term" value="P:L-isoleucine import across plasma membrane"/>
    <property type="evidence" value="ECO:0007669"/>
    <property type="project" value="TreeGrafter"/>
</dbReference>
<keyword evidence="2" id="KW-0547">Nucleotide-binding</keyword>
<dbReference type="SUPFAM" id="SSF52540">
    <property type="entry name" value="P-loop containing nucleoside triphosphate hydrolases"/>
    <property type="match status" value="1"/>
</dbReference>
<keyword evidence="6" id="KW-1185">Reference proteome</keyword>
<evidence type="ECO:0000259" key="4">
    <source>
        <dbReference type="PROSITE" id="PS50893"/>
    </source>
</evidence>
<dbReference type="Pfam" id="PF12399">
    <property type="entry name" value="BCA_ABC_TP_C"/>
    <property type="match status" value="1"/>
</dbReference>
<dbReference type="PANTHER" id="PTHR45772:SF7">
    <property type="entry name" value="AMINO ACID ABC TRANSPORTER ATP-BINDING PROTEIN"/>
    <property type="match status" value="1"/>
</dbReference>
<sequence length="273" mass="28940">MSAGRREVPLVEVRGIGVRFGGLQALDEVSFAVGQGEFVSVIGPNGAGKSTLFNVISGVQRPTSGEVLFDGEPVRRSRPDLVHARGVGRTFQVARPIGSLTVRDNVLLGAGGHRLRGVLSSLRPRSRDRALQLRVDELLELAGLTAVAHRPASEISPGDLRRMEIARALGDEPRLVLLDEPAAGVGSDGLTPLAELLGRIRERGVAVLLVEHYVGLALSLSDRAVVLNRGRLLAVGDPDEIRGNQAVIDAYLGTKRSRADGGVQQSTGSEHEG</sequence>
<dbReference type="CDD" id="cd03219">
    <property type="entry name" value="ABC_Mj1267_LivG_branched"/>
    <property type="match status" value="1"/>
</dbReference>
<dbReference type="SMART" id="SM00382">
    <property type="entry name" value="AAA"/>
    <property type="match status" value="1"/>
</dbReference>
<dbReference type="GO" id="GO:0015808">
    <property type="term" value="P:L-alanine transport"/>
    <property type="evidence" value="ECO:0007669"/>
    <property type="project" value="TreeGrafter"/>
</dbReference>
<dbReference type="GO" id="GO:0042941">
    <property type="term" value="P:D-alanine transmembrane transport"/>
    <property type="evidence" value="ECO:0007669"/>
    <property type="project" value="TreeGrafter"/>
</dbReference>
<reference evidence="5 6" key="1">
    <citation type="submission" date="2020-07" db="EMBL/GenBank/DDBJ databases">
        <title>Sequencing the genomes of 1000 actinobacteria strains.</title>
        <authorList>
            <person name="Klenk H.-P."/>
        </authorList>
    </citation>
    <scope>NUCLEOTIDE SEQUENCE [LARGE SCALE GENOMIC DNA]</scope>
    <source>
        <strain evidence="5 6">DSM 19082</strain>
    </source>
</reference>
<name>A0A852RYH5_9ACTN</name>
<dbReference type="PROSITE" id="PS50893">
    <property type="entry name" value="ABC_TRANSPORTER_2"/>
    <property type="match status" value="1"/>
</dbReference>
<dbReference type="GO" id="GO:0005304">
    <property type="term" value="F:L-valine transmembrane transporter activity"/>
    <property type="evidence" value="ECO:0007669"/>
    <property type="project" value="TreeGrafter"/>
</dbReference>
<feature type="domain" description="ABC transporter" evidence="4">
    <location>
        <begin position="11"/>
        <end position="254"/>
    </location>
</feature>
<keyword evidence="3 5" id="KW-0067">ATP-binding</keyword>
<dbReference type="EMBL" id="JACCBF010000001">
    <property type="protein sequence ID" value="NYD31622.1"/>
    <property type="molecule type" value="Genomic_DNA"/>
</dbReference>
<protein>
    <submittedName>
        <fullName evidence="5">Branched-chain amino acid transport system ATP-binding protein</fullName>
    </submittedName>
</protein>
<dbReference type="InterPro" id="IPR017871">
    <property type="entry name" value="ABC_transporter-like_CS"/>
</dbReference>
<dbReference type="RefSeq" id="WP_179727908.1">
    <property type="nucleotide sequence ID" value="NZ_BAABEF010000001.1"/>
</dbReference>
<dbReference type="PANTHER" id="PTHR45772">
    <property type="entry name" value="CONSERVED COMPONENT OF ABC TRANSPORTER FOR NATURAL AMINO ACIDS-RELATED"/>
    <property type="match status" value="1"/>
</dbReference>
<dbReference type="AlphaFoldDB" id="A0A852RYH5"/>
<dbReference type="InterPro" id="IPR032823">
    <property type="entry name" value="BCA_ABC_TP_C"/>
</dbReference>
<dbReference type="Proteomes" id="UP000582231">
    <property type="component" value="Unassembled WGS sequence"/>
</dbReference>
<dbReference type="GO" id="GO:1903805">
    <property type="term" value="P:L-valine import across plasma membrane"/>
    <property type="evidence" value="ECO:0007669"/>
    <property type="project" value="TreeGrafter"/>
</dbReference>
<dbReference type="GO" id="GO:0005886">
    <property type="term" value="C:plasma membrane"/>
    <property type="evidence" value="ECO:0007669"/>
    <property type="project" value="TreeGrafter"/>
</dbReference>
<dbReference type="InterPro" id="IPR003439">
    <property type="entry name" value="ABC_transporter-like_ATP-bd"/>
</dbReference>
<accession>A0A852RYH5</accession>
<comment type="caution">
    <text evidence="5">The sequence shown here is derived from an EMBL/GenBank/DDBJ whole genome shotgun (WGS) entry which is preliminary data.</text>
</comment>
<dbReference type="InterPro" id="IPR003593">
    <property type="entry name" value="AAA+_ATPase"/>
</dbReference>
<dbReference type="GO" id="GO:0015192">
    <property type="term" value="F:L-phenylalanine transmembrane transporter activity"/>
    <property type="evidence" value="ECO:0007669"/>
    <property type="project" value="TreeGrafter"/>
</dbReference>
<dbReference type="Pfam" id="PF00005">
    <property type="entry name" value="ABC_tran"/>
    <property type="match status" value="1"/>
</dbReference>
<gene>
    <name evidence="5" type="ORF">BJ958_003168</name>
</gene>